<comment type="pathway">
    <text evidence="3">Amino-acid biosynthesis; L-methionine biosynthesis via de novo pathway; L-homocysteine from O-succinyl-L-homoserine: step 1/1.</text>
</comment>
<dbReference type="PANTHER" id="PTHR11808">
    <property type="entry name" value="TRANS-SULFURATION ENZYME FAMILY MEMBER"/>
    <property type="match status" value="1"/>
</dbReference>
<dbReference type="PIRSF" id="PIRSF001434">
    <property type="entry name" value="CGS"/>
    <property type="match status" value="1"/>
</dbReference>
<dbReference type="GO" id="GO:0030170">
    <property type="term" value="F:pyridoxal phosphate binding"/>
    <property type="evidence" value="ECO:0007669"/>
    <property type="project" value="UniProtKB-UniRule"/>
</dbReference>
<dbReference type="GO" id="GO:0071266">
    <property type="term" value="P:'de novo' L-methionine biosynthetic process"/>
    <property type="evidence" value="ECO:0007669"/>
    <property type="project" value="UniProtKB-UniRule"/>
</dbReference>
<evidence type="ECO:0000256" key="2">
    <source>
        <dbReference type="ARBA" id="ARBA00022898"/>
    </source>
</evidence>
<dbReference type="GO" id="GO:0019346">
    <property type="term" value="P:transsulfuration"/>
    <property type="evidence" value="ECO:0007669"/>
    <property type="project" value="InterPro"/>
</dbReference>
<evidence type="ECO:0000256" key="5">
    <source>
        <dbReference type="RuleBase" id="RU362118"/>
    </source>
</evidence>
<dbReference type="FunFam" id="3.40.640.10:FF:000046">
    <property type="entry name" value="Cystathionine gamma-lyase"/>
    <property type="match status" value="1"/>
</dbReference>
<dbReference type="EC" id="2.5.1.-" evidence="3"/>
<dbReference type="InterPro" id="IPR000277">
    <property type="entry name" value="Cys/Met-Metab_PyrdxlP-dep_enz"/>
</dbReference>
<proteinExistence type="inferred from homology"/>
<reference evidence="6 7" key="1">
    <citation type="journal article" date="2014" name="Genome Announc.">
        <title>Complete Genome Sequence of the Model Rhizosphere Strain Azospirillum brasilense Az39, Successfully Applied in Agriculture.</title>
        <authorList>
            <person name="Rivera D."/>
            <person name="Revale S."/>
            <person name="Molina R."/>
            <person name="Gualpa J."/>
            <person name="Puente M."/>
            <person name="Maroniche G."/>
            <person name="Paris G."/>
            <person name="Baker D."/>
            <person name="Clavijo B."/>
            <person name="McLay K."/>
            <person name="Spaepen S."/>
            <person name="Perticari A."/>
            <person name="Vazquez M."/>
            <person name="Wisniewski-Dye F."/>
            <person name="Watkins C."/>
            <person name="Martinez-Abarca F."/>
            <person name="Vanderleyden J."/>
            <person name="Cassan F."/>
        </authorList>
    </citation>
    <scope>NUCLEOTIDE SEQUENCE [LARGE SCALE GENOMIC DNA]</scope>
    <source>
        <strain evidence="6 7">Az39</strain>
    </source>
</reference>
<accession>A0A060DJQ9</accession>
<evidence type="ECO:0000256" key="3">
    <source>
        <dbReference type="HAMAP-Rule" id="MF_02056"/>
    </source>
</evidence>
<dbReference type="Gene3D" id="3.40.640.10">
    <property type="entry name" value="Type I PLP-dependent aspartate aminotransferase-like (Major domain)"/>
    <property type="match status" value="1"/>
</dbReference>
<protein>
    <recommendedName>
        <fullName evidence="3">O-succinylhomoserine sulfhydrylase</fullName>
        <shortName evidence="3">OSH sulfhydrylase</shortName>
        <shortName evidence="3">OSHS sulfhydrylase</shortName>
        <ecNumber evidence="3">2.5.1.-</ecNumber>
    </recommendedName>
</protein>
<dbReference type="FunFam" id="3.90.1150.10:FF:000033">
    <property type="entry name" value="Cystathionine gamma-synthase"/>
    <property type="match status" value="1"/>
</dbReference>
<dbReference type="AlphaFoldDB" id="A0A060DJQ9"/>
<dbReference type="NCBIfam" id="TIGR01325">
    <property type="entry name" value="O_suc_HS_sulf"/>
    <property type="match status" value="1"/>
</dbReference>
<dbReference type="InterPro" id="IPR006234">
    <property type="entry name" value="O-succ-hSer_sulfhydrylase"/>
</dbReference>
<sequence length="402" mass="43895">MARTDHRNPNVAGLRPRSRLVHGGVRRSSFDETCEALYQTSGFVYGSAEEAESAFINDGSRHVYSRFRNPTTAMFEDRLCEYEGAAWAYATTSGMAAVHGALWSNLRTGDRIVAPRSLFISCYWVIKELSARFGVEAVFVDGTDLSQWEEALAKPTKVVFLETPSNPGLEVVDLRAVSALAHKAGAKVVVDNAFATPVLQRPFEMGADVVIYSATKHIDGQGRCLGGIILTNDKQYGSDVIHPYLRHTGPTISPFNAWLLLKGLETLELRVSAQSAAALTVAEFLEGHAKVERVLYPGLASHPQHDLVRSQMTGGGTMLSIFLKGGKEEAFRALNDLRMVMISNNLGDSKSLITHPDTTTHSKLTVEEKAAANIRPNLLRLSVGLEDAQDIVEDLDRALASL</sequence>
<feature type="modified residue" description="N6-(pyridoxal phosphate)lysine" evidence="3 4">
    <location>
        <position position="216"/>
    </location>
</feature>
<keyword evidence="3" id="KW-0028">Amino-acid biosynthesis</keyword>
<comment type="cofactor">
    <cofactor evidence="1 3 5">
        <name>pyridoxal 5'-phosphate</name>
        <dbReference type="ChEBI" id="CHEBI:597326"/>
    </cofactor>
</comment>
<evidence type="ECO:0000256" key="1">
    <source>
        <dbReference type="ARBA" id="ARBA00001933"/>
    </source>
</evidence>
<keyword evidence="3" id="KW-0486">Methionine biosynthesis</keyword>
<dbReference type="CDD" id="cd00614">
    <property type="entry name" value="CGS_like"/>
    <property type="match status" value="1"/>
</dbReference>
<dbReference type="InterPro" id="IPR015422">
    <property type="entry name" value="PyrdxlP-dep_Trfase_small"/>
</dbReference>
<keyword evidence="3" id="KW-0808">Transferase</keyword>
<dbReference type="GO" id="GO:0071268">
    <property type="term" value="P:homocysteine biosynthetic process"/>
    <property type="evidence" value="ECO:0007669"/>
    <property type="project" value="InterPro"/>
</dbReference>
<comment type="catalytic activity">
    <reaction evidence="3">
        <text>O-succinyl-L-homoserine + hydrogen sulfide = L-homocysteine + succinate</text>
        <dbReference type="Rhea" id="RHEA:27826"/>
        <dbReference type="ChEBI" id="CHEBI:29919"/>
        <dbReference type="ChEBI" id="CHEBI:30031"/>
        <dbReference type="ChEBI" id="CHEBI:57661"/>
        <dbReference type="ChEBI" id="CHEBI:58199"/>
    </reaction>
</comment>
<dbReference type="InterPro" id="IPR015421">
    <property type="entry name" value="PyrdxlP-dep_Trfase_major"/>
</dbReference>
<dbReference type="PANTHER" id="PTHR11808:SF80">
    <property type="entry name" value="CYSTATHIONINE GAMMA-LYASE"/>
    <property type="match status" value="1"/>
</dbReference>
<evidence type="ECO:0000256" key="4">
    <source>
        <dbReference type="PIRSR" id="PIRSR001434-2"/>
    </source>
</evidence>
<dbReference type="KEGG" id="abq:ABAZ39_13725"/>
<dbReference type="UniPathway" id="UPA00051">
    <property type="reaction ID" value="UER00449"/>
</dbReference>
<dbReference type="SUPFAM" id="SSF53383">
    <property type="entry name" value="PLP-dependent transferases"/>
    <property type="match status" value="1"/>
</dbReference>
<dbReference type="Proteomes" id="UP000027186">
    <property type="component" value="Chromosome"/>
</dbReference>
<dbReference type="GO" id="GO:0016765">
    <property type="term" value="F:transferase activity, transferring alkyl or aryl (other than methyl) groups"/>
    <property type="evidence" value="ECO:0007669"/>
    <property type="project" value="UniProtKB-UniRule"/>
</dbReference>
<gene>
    <name evidence="3" type="primary">metZ</name>
    <name evidence="6" type="ORF">ABAZ39_13725</name>
</gene>
<dbReference type="HAMAP" id="MF_02056">
    <property type="entry name" value="MetZ"/>
    <property type="match status" value="1"/>
</dbReference>
<evidence type="ECO:0000313" key="7">
    <source>
        <dbReference type="Proteomes" id="UP000027186"/>
    </source>
</evidence>
<dbReference type="GO" id="GO:0005737">
    <property type="term" value="C:cytoplasm"/>
    <property type="evidence" value="ECO:0007669"/>
    <property type="project" value="TreeGrafter"/>
</dbReference>
<comment type="function">
    <text evidence="3">Catalyzes the formation of L-homocysteine from O-succinyl-L-homoserine (OSHS) and hydrogen sulfide.</text>
</comment>
<keyword evidence="2 3" id="KW-0663">Pyridoxal phosphate</keyword>
<comment type="subunit">
    <text evidence="3">Homotetramer.</text>
</comment>
<comment type="similarity">
    <text evidence="3">Belongs to the trans-sulfuration enzymes family. MetZ subfamily.</text>
</comment>
<dbReference type="Pfam" id="PF01053">
    <property type="entry name" value="Cys_Met_Meta_PP"/>
    <property type="match status" value="1"/>
</dbReference>
<dbReference type="EMBL" id="CP007793">
    <property type="protein sequence ID" value="AIB13020.1"/>
    <property type="molecule type" value="Genomic_DNA"/>
</dbReference>
<name>A0A060DJQ9_9PROT</name>
<dbReference type="InterPro" id="IPR015424">
    <property type="entry name" value="PyrdxlP-dep_Trfase"/>
</dbReference>
<dbReference type="GO" id="GO:0016846">
    <property type="term" value="F:carbon-sulfur lyase activity"/>
    <property type="evidence" value="ECO:0007669"/>
    <property type="project" value="TreeGrafter"/>
</dbReference>
<evidence type="ECO:0000313" key="6">
    <source>
        <dbReference type="EMBL" id="AIB13020.1"/>
    </source>
</evidence>
<dbReference type="Gene3D" id="3.90.1150.10">
    <property type="entry name" value="Aspartate Aminotransferase, domain 1"/>
    <property type="match status" value="1"/>
</dbReference>
<dbReference type="RefSeq" id="WP_038530080.1">
    <property type="nucleotide sequence ID" value="NZ_CP007793.1"/>
</dbReference>
<organism evidence="6 7">
    <name type="scientific">Azospirillum argentinense</name>
    <dbReference type="NCBI Taxonomy" id="2970906"/>
    <lineage>
        <taxon>Bacteria</taxon>
        <taxon>Pseudomonadati</taxon>
        <taxon>Pseudomonadota</taxon>
        <taxon>Alphaproteobacteria</taxon>
        <taxon>Rhodospirillales</taxon>
        <taxon>Azospirillaceae</taxon>
        <taxon>Azospirillum</taxon>
    </lineage>
</organism>